<dbReference type="SUPFAM" id="SSF53850">
    <property type="entry name" value="Periplasmic binding protein-like II"/>
    <property type="match status" value="1"/>
</dbReference>
<feature type="chain" id="PRO_5047020840" evidence="1">
    <location>
        <begin position="36"/>
        <end position="338"/>
    </location>
</feature>
<dbReference type="PANTHER" id="PTHR30024:SF42">
    <property type="entry name" value="ALIPHATIC SULFONATES-BINDING PROTEIN-RELATED"/>
    <property type="match status" value="1"/>
</dbReference>
<evidence type="ECO:0000259" key="2">
    <source>
        <dbReference type="Pfam" id="PF09084"/>
    </source>
</evidence>
<dbReference type="CDD" id="cd01008">
    <property type="entry name" value="PBP2_NrtA_SsuA_CpmA_like"/>
    <property type="match status" value="1"/>
</dbReference>
<sequence>MFLRPTSLRTATRQAAAAVAVTLTTIASLAAPALAEDSVTFRVFASRGGIEPHLLADKLGYYEGTPVKLESIGYSSGGPESLMAVAGGSADVGSAATAAVLNSIAAGNDFVLAYPSNGINAEAQSHFYVLEDSDVKSVADLKGKTIAVNTLGAHLDYTVREALAQNGLKPGDVNLVTVPGPQLEQTLRAGQIDVAAIGYWQTTFDGKIHEGGGVREVFNDTDILGEIAGGFITLDRTFTQEHPEATRAFIDGAIRAADWSREHPDEAKKVFAEILEVRGEPPELAQYWRGFGLRAGAEPQPRDVTFWIERLESEGSIPAGKLDPAKLLAPVTASAAKS</sequence>
<dbReference type="RefSeq" id="WP_377685829.1">
    <property type="nucleotide sequence ID" value="NZ_JBHMDZ010000013.1"/>
</dbReference>
<name>A0ABT8D6Z6_9RHOB</name>
<evidence type="ECO:0000256" key="1">
    <source>
        <dbReference type="SAM" id="SignalP"/>
    </source>
</evidence>
<dbReference type="Proteomes" id="UP001243846">
    <property type="component" value="Unassembled WGS sequence"/>
</dbReference>
<organism evidence="3 4">
    <name type="scientific">Paracoccus cavernae</name>
    <dbReference type="NCBI Taxonomy" id="1571207"/>
    <lineage>
        <taxon>Bacteria</taxon>
        <taxon>Pseudomonadati</taxon>
        <taxon>Pseudomonadota</taxon>
        <taxon>Alphaproteobacteria</taxon>
        <taxon>Rhodobacterales</taxon>
        <taxon>Paracoccaceae</taxon>
        <taxon>Paracoccus</taxon>
    </lineage>
</organism>
<keyword evidence="1" id="KW-0732">Signal</keyword>
<proteinExistence type="predicted"/>
<evidence type="ECO:0000313" key="3">
    <source>
        <dbReference type="EMBL" id="MDN3711668.1"/>
    </source>
</evidence>
<feature type="domain" description="SsuA/THI5-like" evidence="2">
    <location>
        <begin position="52"/>
        <end position="267"/>
    </location>
</feature>
<dbReference type="Gene3D" id="3.40.190.10">
    <property type="entry name" value="Periplasmic binding protein-like II"/>
    <property type="match status" value="2"/>
</dbReference>
<comment type="caution">
    <text evidence="3">The sequence shown here is derived from an EMBL/GenBank/DDBJ whole genome shotgun (WGS) entry which is preliminary data.</text>
</comment>
<dbReference type="EMBL" id="JAUFRC010000001">
    <property type="protein sequence ID" value="MDN3711668.1"/>
    <property type="molecule type" value="Genomic_DNA"/>
</dbReference>
<reference evidence="4" key="1">
    <citation type="journal article" date="2019" name="Int. J. Syst. Evol. Microbiol.">
        <title>The Global Catalogue of Microorganisms (GCM) 10K type strain sequencing project: providing services to taxonomists for standard genome sequencing and annotation.</title>
        <authorList>
            <consortium name="The Broad Institute Genomics Platform"/>
            <consortium name="The Broad Institute Genome Sequencing Center for Infectious Disease"/>
            <person name="Wu L."/>
            <person name="Ma J."/>
        </authorList>
    </citation>
    <scope>NUCLEOTIDE SEQUENCE [LARGE SCALE GENOMIC DNA]</scope>
    <source>
        <strain evidence="4">CECT 8482</strain>
    </source>
</reference>
<protein>
    <submittedName>
        <fullName evidence="3">ABC transporter substrate-binding protein</fullName>
    </submittedName>
</protein>
<accession>A0ABT8D6Z6</accession>
<dbReference type="PANTHER" id="PTHR30024">
    <property type="entry name" value="ALIPHATIC SULFONATES-BINDING PROTEIN-RELATED"/>
    <property type="match status" value="1"/>
</dbReference>
<dbReference type="InterPro" id="IPR015168">
    <property type="entry name" value="SsuA/THI5"/>
</dbReference>
<evidence type="ECO:0000313" key="4">
    <source>
        <dbReference type="Proteomes" id="UP001243846"/>
    </source>
</evidence>
<keyword evidence="4" id="KW-1185">Reference proteome</keyword>
<gene>
    <name evidence="3" type="ORF">QWZ10_07190</name>
</gene>
<dbReference type="Pfam" id="PF09084">
    <property type="entry name" value="NMT1"/>
    <property type="match status" value="1"/>
</dbReference>
<feature type="signal peptide" evidence="1">
    <location>
        <begin position="1"/>
        <end position="35"/>
    </location>
</feature>